<evidence type="ECO:0000256" key="2">
    <source>
        <dbReference type="ARBA" id="ARBA00022692"/>
    </source>
</evidence>
<dbReference type="InterPro" id="IPR004710">
    <property type="entry name" value="Bilac:Na_transpt"/>
</dbReference>
<feature type="transmembrane region" description="Helical" evidence="5">
    <location>
        <begin position="169"/>
        <end position="192"/>
    </location>
</feature>
<dbReference type="EMBL" id="JAMC01000002">
    <property type="protein sequence ID" value="KEJ89899.1"/>
    <property type="molecule type" value="Genomic_DNA"/>
</dbReference>
<dbReference type="RefSeq" id="WP_025058157.1">
    <property type="nucleotide sequence ID" value="NZ_JAMC01000002.1"/>
</dbReference>
<accession>A0A073IJF4</accession>
<evidence type="ECO:0000256" key="5">
    <source>
        <dbReference type="SAM" id="Phobius"/>
    </source>
</evidence>
<feature type="transmembrane region" description="Helical" evidence="5">
    <location>
        <begin position="6"/>
        <end position="27"/>
    </location>
</feature>
<feature type="transmembrane region" description="Helical" evidence="5">
    <location>
        <begin position="39"/>
        <end position="61"/>
    </location>
</feature>
<dbReference type="eggNOG" id="COG0385">
    <property type="taxonomic scope" value="Bacteria"/>
</dbReference>
<dbReference type="STRING" id="1300350.Z948_680"/>
<feature type="transmembrane region" description="Helical" evidence="5">
    <location>
        <begin position="94"/>
        <end position="116"/>
    </location>
</feature>
<dbReference type="InterPro" id="IPR002657">
    <property type="entry name" value="BilAc:Na_symport/Acr3"/>
</dbReference>
<evidence type="ECO:0000313" key="6">
    <source>
        <dbReference type="EMBL" id="KEJ89899.1"/>
    </source>
</evidence>
<proteinExistence type="predicted"/>
<dbReference type="AlphaFoldDB" id="A0A073IJF4"/>
<dbReference type="Proteomes" id="UP000027734">
    <property type="component" value="Unassembled WGS sequence"/>
</dbReference>
<dbReference type="OrthoDB" id="9806785at2"/>
<sequence>MDILINVVLPLSLAVIMLSLGIGLTLGDFRRVAAQPRGFFAGALSQIVLLPIVAYVAAVLFGLPPALAAGLMLLALCPGGVTSNMISRLARGDVALSVSLTAVISLLSILTVPFIAAWSVQHFMGEAAPEVNITSLGIAMFVITALPVCIGVAIRHFATGFADRVEPILTKIATVLFAVIVLAALAGNWSLFVDNISVLGPVLISVNLVLMVLGLFVAAFFGLGWDGRKTISIETGVQNATLGITLSAIISGQSDGFSALALPSAVYGITMYLVAAPFVMWYRRK</sequence>
<gene>
    <name evidence="6" type="ORF">DSW25_06715</name>
</gene>
<feature type="transmembrane region" description="Helical" evidence="5">
    <location>
        <begin position="136"/>
        <end position="157"/>
    </location>
</feature>
<evidence type="ECO:0000256" key="4">
    <source>
        <dbReference type="ARBA" id="ARBA00023136"/>
    </source>
</evidence>
<protein>
    <submittedName>
        <fullName evidence="6">Bile acid:sodium symporter</fullName>
    </submittedName>
</protein>
<feature type="transmembrane region" description="Helical" evidence="5">
    <location>
        <begin position="237"/>
        <end position="254"/>
    </location>
</feature>
<comment type="caution">
    <text evidence="6">The sequence shown here is derived from an EMBL/GenBank/DDBJ whole genome shotgun (WGS) entry which is preliminary data.</text>
</comment>
<feature type="transmembrane region" description="Helical" evidence="5">
    <location>
        <begin position="198"/>
        <end position="225"/>
    </location>
</feature>
<evidence type="ECO:0000256" key="3">
    <source>
        <dbReference type="ARBA" id="ARBA00022989"/>
    </source>
</evidence>
<organism evidence="6 7">
    <name type="scientific">Sulfitobacter donghicola DSW-25 = KCTC 12864 = JCM 14565</name>
    <dbReference type="NCBI Taxonomy" id="1300350"/>
    <lineage>
        <taxon>Bacteria</taxon>
        <taxon>Pseudomonadati</taxon>
        <taxon>Pseudomonadota</taxon>
        <taxon>Alphaproteobacteria</taxon>
        <taxon>Rhodobacterales</taxon>
        <taxon>Roseobacteraceae</taxon>
        <taxon>Sulfitobacter</taxon>
    </lineage>
</organism>
<feature type="transmembrane region" description="Helical" evidence="5">
    <location>
        <begin position="67"/>
        <end position="87"/>
    </location>
</feature>
<keyword evidence="2 5" id="KW-0812">Transmembrane</keyword>
<dbReference type="Gene3D" id="1.20.1530.20">
    <property type="match status" value="1"/>
</dbReference>
<evidence type="ECO:0000313" key="7">
    <source>
        <dbReference type="Proteomes" id="UP000027734"/>
    </source>
</evidence>
<feature type="transmembrane region" description="Helical" evidence="5">
    <location>
        <begin position="260"/>
        <end position="282"/>
    </location>
</feature>
<comment type="subcellular location">
    <subcellularLocation>
        <location evidence="1">Membrane</location>
        <topology evidence="1">Multi-pass membrane protein</topology>
    </subcellularLocation>
</comment>
<dbReference type="GO" id="GO:0016020">
    <property type="term" value="C:membrane"/>
    <property type="evidence" value="ECO:0007669"/>
    <property type="project" value="UniProtKB-SubCell"/>
</dbReference>
<dbReference type="PANTHER" id="PTHR10361:SF24">
    <property type="entry name" value="P3 PROTEIN"/>
    <property type="match status" value="1"/>
</dbReference>
<name>A0A073IJF4_9RHOB</name>
<dbReference type="InterPro" id="IPR038770">
    <property type="entry name" value="Na+/solute_symporter_sf"/>
</dbReference>
<evidence type="ECO:0000256" key="1">
    <source>
        <dbReference type="ARBA" id="ARBA00004141"/>
    </source>
</evidence>
<keyword evidence="7" id="KW-1185">Reference proteome</keyword>
<reference evidence="6 7" key="1">
    <citation type="submission" date="2014-01" db="EMBL/GenBank/DDBJ databases">
        <title>Sulfitobacter donghicola JCM 14565 Genome Sequencing.</title>
        <authorList>
            <person name="Lai Q."/>
            <person name="Hong Z."/>
        </authorList>
    </citation>
    <scope>NUCLEOTIDE SEQUENCE [LARGE SCALE GENOMIC DNA]</scope>
    <source>
        <strain evidence="6 7">JCM 14565</strain>
    </source>
</reference>
<dbReference type="PANTHER" id="PTHR10361">
    <property type="entry name" value="SODIUM-BILE ACID COTRANSPORTER"/>
    <property type="match status" value="1"/>
</dbReference>
<keyword evidence="3 5" id="KW-1133">Transmembrane helix</keyword>
<dbReference type="Pfam" id="PF01758">
    <property type="entry name" value="SBF"/>
    <property type="match status" value="1"/>
</dbReference>
<keyword evidence="4 5" id="KW-0472">Membrane</keyword>